<dbReference type="RefSeq" id="WP_014016915.1">
    <property type="nucleotide sequence ID" value="NZ_AP031433.1"/>
</dbReference>
<reference evidence="1 2" key="1">
    <citation type="journal article" date="2018" name="Genome Announc.">
        <title>Complete genomes of two Megasphaera elsdenii strains, NCIMB 702410 and ATCC 25940.</title>
        <authorList>
            <person name="Hatmaker E.A."/>
            <person name="O'Dell K."/>
            <person name="Riley L.A."/>
            <person name="Klingeman D.M."/>
            <person name="Guss A.M."/>
        </authorList>
    </citation>
    <scope>NUCLEOTIDE SEQUENCE [LARGE SCALE GENOMIC DNA]</scope>
    <source>
        <strain evidence="1 2">NCIMB702410</strain>
    </source>
</reference>
<dbReference type="AlphaFoldDB" id="A0A1M6SSZ7"/>
<organism evidence="1 2">
    <name type="scientific">Megasphaera elsdenii</name>
    <dbReference type="NCBI Taxonomy" id="907"/>
    <lineage>
        <taxon>Bacteria</taxon>
        <taxon>Bacillati</taxon>
        <taxon>Bacillota</taxon>
        <taxon>Negativicutes</taxon>
        <taxon>Veillonellales</taxon>
        <taxon>Veillonellaceae</taxon>
        <taxon>Megasphaera</taxon>
    </lineage>
</organism>
<name>A0A1M6SSZ7_MEGEL</name>
<dbReference type="OrthoDB" id="2084209at2"/>
<dbReference type="Pfam" id="PF16256">
    <property type="entry name" value="DUF4911"/>
    <property type="match status" value="1"/>
</dbReference>
<accession>A0A1M6SSZ7</accession>
<dbReference type="EMBL" id="CP027569">
    <property type="protein sequence ID" value="AVO27858.1"/>
    <property type="molecule type" value="Genomic_DNA"/>
</dbReference>
<evidence type="ECO:0000313" key="2">
    <source>
        <dbReference type="Proteomes" id="UP000238358"/>
    </source>
</evidence>
<sequence length="80" mass="8845">MFDEDWVYFQAPPAEMTFINRIIEGCDYLGVVTALDGRKGLGFVRTTKDTAGETKEVLQSLPIPVRILSRQEALAAAGQQ</sequence>
<dbReference type="Proteomes" id="UP000238358">
    <property type="component" value="Chromosome"/>
</dbReference>
<proteinExistence type="predicted"/>
<dbReference type="InterPro" id="IPR032587">
    <property type="entry name" value="DUF4911"/>
</dbReference>
<gene>
    <name evidence="1" type="ORF">C6Y28_09650</name>
</gene>
<protein>
    <submittedName>
        <fullName evidence="1">DUF4911 domain-containing protein</fullName>
    </submittedName>
</protein>
<evidence type="ECO:0000313" key="1">
    <source>
        <dbReference type="EMBL" id="AVO27858.1"/>
    </source>
</evidence>
<dbReference type="GeneID" id="97492473"/>